<dbReference type="InterPro" id="IPR016167">
    <property type="entry name" value="FAD-bd_PCMH_sub1"/>
</dbReference>
<dbReference type="PANTHER" id="PTHR11748:SF111">
    <property type="entry name" value="D-LACTATE DEHYDROGENASE, MITOCHONDRIAL-RELATED"/>
    <property type="match status" value="1"/>
</dbReference>
<dbReference type="GO" id="GO:0008720">
    <property type="term" value="F:D-lactate dehydrogenase (NAD+) activity"/>
    <property type="evidence" value="ECO:0007669"/>
    <property type="project" value="TreeGrafter"/>
</dbReference>
<dbReference type="EMBL" id="CP029189">
    <property type="protein sequence ID" value="QES54212.1"/>
    <property type="molecule type" value="Genomic_DNA"/>
</dbReference>
<name>A0A5P2DGJ1_STRVZ</name>
<comment type="similarity">
    <text evidence="1">Belongs to the FAD-binding oxidoreductase/transferase type 4 family.</text>
</comment>
<reference evidence="6 7" key="1">
    <citation type="submission" date="2018-05" db="EMBL/GenBank/DDBJ databases">
        <title>Streptomyces venezuelae.</title>
        <authorList>
            <person name="Kim W."/>
            <person name="Lee N."/>
            <person name="Cho B.-K."/>
        </authorList>
    </citation>
    <scope>NUCLEOTIDE SEQUENCE [LARGE SCALE GENOMIC DNA]</scope>
    <source>
        <strain evidence="6 7">ATCC 21018</strain>
    </source>
</reference>
<gene>
    <name evidence="6" type="ORF">DEJ51_08130</name>
</gene>
<dbReference type="InterPro" id="IPR016164">
    <property type="entry name" value="FAD-linked_Oxase-like_C"/>
</dbReference>
<dbReference type="Pfam" id="PF01565">
    <property type="entry name" value="FAD_binding_4"/>
    <property type="match status" value="1"/>
</dbReference>
<dbReference type="OrthoDB" id="9811557at2"/>
<keyword evidence="2" id="KW-0285">Flavoprotein</keyword>
<evidence type="ECO:0000259" key="5">
    <source>
        <dbReference type="PROSITE" id="PS51387"/>
    </source>
</evidence>
<dbReference type="GO" id="GO:1903457">
    <property type="term" value="P:lactate catabolic process"/>
    <property type="evidence" value="ECO:0007669"/>
    <property type="project" value="TreeGrafter"/>
</dbReference>
<dbReference type="RefSeq" id="WP_150256987.1">
    <property type="nucleotide sequence ID" value="NZ_CP029189.1"/>
</dbReference>
<evidence type="ECO:0000313" key="7">
    <source>
        <dbReference type="Proteomes" id="UP000324101"/>
    </source>
</evidence>
<dbReference type="SUPFAM" id="SSF55103">
    <property type="entry name" value="FAD-linked oxidases, C-terminal domain"/>
    <property type="match status" value="1"/>
</dbReference>
<evidence type="ECO:0000256" key="1">
    <source>
        <dbReference type="ARBA" id="ARBA00008000"/>
    </source>
</evidence>
<proteinExistence type="inferred from homology"/>
<dbReference type="InterPro" id="IPR016169">
    <property type="entry name" value="FAD-bd_PCMH_sub2"/>
</dbReference>
<accession>A0A5P2DGJ1</accession>
<dbReference type="SUPFAM" id="SSF56176">
    <property type="entry name" value="FAD-binding/transporter-associated domain-like"/>
    <property type="match status" value="1"/>
</dbReference>
<dbReference type="GO" id="GO:0004458">
    <property type="term" value="F:D-lactate dehydrogenase (cytochrome) activity"/>
    <property type="evidence" value="ECO:0007669"/>
    <property type="project" value="TreeGrafter"/>
</dbReference>
<feature type="domain" description="FAD-binding PCMH-type" evidence="5">
    <location>
        <begin position="43"/>
        <end position="235"/>
    </location>
</feature>
<dbReference type="Gene3D" id="3.30.43.10">
    <property type="entry name" value="Uridine Diphospho-n-acetylenolpyruvylglucosamine Reductase, domain 2"/>
    <property type="match status" value="1"/>
</dbReference>
<dbReference type="Gene3D" id="3.30.465.10">
    <property type="match status" value="1"/>
</dbReference>
<dbReference type="InterPro" id="IPR036318">
    <property type="entry name" value="FAD-bd_PCMH-like_sf"/>
</dbReference>
<dbReference type="GO" id="GO:0071949">
    <property type="term" value="F:FAD binding"/>
    <property type="evidence" value="ECO:0007669"/>
    <property type="project" value="InterPro"/>
</dbReference>
<evidence type="ECO:0000256" key="3">
    <source>
        <dbReference type="ARBA" id="ARBA00022827"/>
    </source>
</evidence>
<evidence type="ECO:0000256" key="4">
    <source>
        <dbReference type="ARBA" id="ARBA00023002"/>
    </source>
</evidence>
<dbReference type="InterPro" id="IPR016166">
    <property type="entry name" value="FAD-bd_PCMH"/>
</dbReference>
<evidence type="ECO:0000313" key="6">
    <source>
        <dbReference type="EMBL" id="QES54212.1"/>
    </source>
</evidence>
<dbReference type="InterPro" id="IPR016170">
    <property type="entry name" value="Cytok_DH_C_sf"/>
</dbReference>
<organism evidence="6 7">
    <name type="scientific">Streptomyces venezuelae</name>
    <dbReference type="NCBI Taxonomy" id="54571"/>
    <lineage>
        <taxon>Bacteria</taxon>
        <taxon>Bacillati</taxon>
        <taxon>Actinomycetota</taxon>
        <taxon>Actinomycetes</taxon>
        <taxon>Kitasatosporales</taxon>
        <taxon>Streptomycetaceae</taxon>
        <taxon>Streptomyces</taxon>
    </lineage>
</organism>
<dbReference type="Gene3D" id="3.40.462.10">
    <property type="entry name" value="FAD-linked oxidases, C-terminal domain"/>
    <property type="match status" value="1"/>
</dbReference>
<evidence type="ECO:0000256" key="2">
    <source>
        <dbReference type="ARBA" id="ARBA00022630"/>
    </source>
</evidence>
<protein>
    <submittedName>
        <fullName evidence="6">FAD-binding oxidoreductase</fullName>
    </submittedName>
</protein>
<dbReference type="PANTHER" id="PTHR11748">
    <property type="entry name" value="D-LACTATE DEHYDROGENASE"/>
    <property type="match status" value="1"/>
</dbReference>
<dbReference type="InterPro" id="IPR006094">
    <property type="entry name" value="Oxid_FAD_bind_N"/>
</dbReference>
<sequence length="496" mass="51875">MQDPSLYPDLKAVLEELQQALGAERVRHDAAAPLPPDPNVSAFAPRDTRAVLRPGSVADVRALAGAFHQAKAAGAGLPGLQPVSTGRNWGLGSKEPAAGPVVRVELDGLDALRALDTEAGYAVVEPGVTQKELSELLAGTDRMLNVTASSGHTSVLGNTVDRGVGLRHQRTQDLLGLEVVLPDGAIAHIGWWPGDGVHGKGDGFNPLGLGPSLLHLFTQSDLGIVTAAVVRLLPRPRRQSTVRAGFHRETLHQAVDALRTWKANGLIAGVIKVYDTASTATYGGGDTAGGYVAHLSVEGTERSAAALKSALLAEMAETGLFTSVSSSDEEAPADEDVVAHVVHAAYRGSVAHNERMLASATGAAAERVDADGNGWLFFLPFLPFDGASVVRALDILDRIHLATGIRPGSTVNALDADVIDLVVSFPFDRATQTEAAHRALDLAHLWFGEAGLRPYRLDSGHARAVTGTAGGAEAALQRALREAVDPYGVMAAGRYA</sequence>
<dbReference type="Proteomes" id="UP000324101">
    <property type="component" value="Chromosome"/>
</dbReference>
<dbReference type="AlphaFoldDB" id="A0A5P2DGJ1"/>
<dbReference type="PROSITE" id="PS51387">
    <property type="entry name" value="FAD_PCMH"/>
    <property type="match status" value="1"/>
</dbReference>
<keyword evidence="4" id="KW-0560">Oxidoreductase</keyword>
<keyword evidence="3" id="KW-0274">FAD</keyword>